<comment type="caution">
    <text evidence="2">The sequence shown here is derived from an EMBL/GenBank/DDBJ whole genome shotgun (WGS) entry which is preliminary data.</text>
</comment>
<organism evidence="2 3">
    <name type="scientific">Candidatus Faeciplasma avium</name>
    <dbReference type="NCBI Taxonomy" id="2840798"/>
    <lineage>
        <taxon>Bacteria</taxon>
        <taxon>Bacillati</taxon>
        <taxon>Bacillota</taxon>
        <taxon>Clostridia</taxon>
        <taxon>Eubacteriales</taxon>
        <taxon>Oscillospiraceae</taxon>
        <taxon>Oscillospiraceae incertae sedis</taxon>
        <taxon>Candidatus Faeciplasma</taxon>
    </lineage>
</organism>
<dbReference type="Pfam" id="PF13393">
    <property type="entry name" value="tRNA-synt_His"/>
    <property type="match status" value="1"/>
</dbReference>
<dbReference type="InterPro" id="IPR045864">
    <property type="entry name" value="aa-tRNA-synth_II/BPL/LPL"/>
</dbReference>
<dbReference type="AlphaFoldDB" id="A0A9D1NPL0"/>
<dbReference type="InterPro" id="IPR041715">
    <property type="entry name" value="HisRS-like_core"/>
</dbReference>
<keyword evidence="2" id="KW-0808">Transferase</keyword>
<dbReference type="Gene3D" id="3.30.930.10">
    <property type="entry name" value="Bira Bifunctional Protein, Domain 2"/>
    <property type="match status" value="1"/>
</dbReference>
<dbReference type="EMBL" id="DVOL01000029">
    <property type="protein sequence ID" value="HIV10486.1"/>
    <property type="molecule type" value="Genomic_DNA"/>
</dbReference>
<dbReference type="InterPro" id="IPR004516">
    <property type="entry name" value="HisRS/HisZ"/>
</dbReference>
<protein>
    <submittedName>
        <fullName evidence="2">ATP phosphoribosyltransferase regulatory subunit</fullName>
    </submittedName>
</protein>
<keyword evidence="2" id="KW-0328">Glycosyltransferase</keyword>
<feature type="domain" description="Class II Histidinyl-tRNA synthetase (HisRS)-like catalytic core" evidence="1">
    <location>
        <begin position="17"/>
        <end position="290"/>
    </location>
</feature>
<evidence type="ECO:0000313" key="3">
    <source>
        <dbReference type="Proteomes" id="UP000823960"/>
    </source>
</evidence>
<reference evidence="2" key="2">
    <citation type="journal article" date="2021" name="PeerJ">
        <title>Extensive microbial diversity within the chicken gut microbiome revealed by metagenomics and culture.</title>
        <authorList>
            <person name="Gilroy R."/>
            <person name="Ravi A."/>
            <person name="Getino M."/>
            <person name="Pursley I."/>
            <person name="Horton D.L."/>
            <person name="Alikhan N.F."/>
            <person name="Baker D."/>
            <person name="Gharbi K."/>
            <person name="Hall N."/>
            <person name="Watson M."/>
            <person name="Adriaenssens E.M."/>
            <person name="Foster-Nyarko E."/>
            <person name="Jarju S."/>
            <person name="Secka A."/>
            <person name="Antonio M."/>
            <person name="Oren A."/>
            <person name="Chaudhuri R.R."/>
            <person name="La Ragione R."/>
            <person name="Hildebrand F."/>
            <person name="Pallen M.J."/>
        </authorList>
    </citation>
    <scope>NUCLEOTIDE SEQUENCE</scope>
    <source>
        <strain evidence="2">1370</strain>
    </source>
</reference>
<gene>
    <name evidence="2" type="ORF">IAD28_02175</name>
</gene>
<dbReference type="GO" id="GO:0006427">
    <property type="term" value="P:histidyl-tRNA aminoacylation"/>
    <property type="evidence" value="ECO:0007669"/>
    <property type="project" value="TreeGrafter"/>
</dbReference>
<dbReference type="GO" id="GO:0016757">
    <property type="term" value="F:glycosyltransferase activity"/>
    <property type="evidence" value="ECO:0007669"/>
    <property type="project" value="UniProtKB-KW"/>
</dbReference>
<accession>A0A9D1NPL0</accession>
<dbReference type="GO" id="GO:0005737">
    <property type="term" value="C:cytoplasm"/>
    <property type="evidence" value="ECO:0007669"/>
    <property type="project" value="InterPro"/>
</dbReference>
<dbReference type="GO" id="GO:0004821">
    <property type="term" value="F:histidine-tRNA ligase activity"/>
    <property type="evidence" value="ECO:0007669"/>
    <property type="project" value="TreeGrafter"/>
</dbReference>
<dbReference type="Proteomes" id="UP000823960">
    <property type="component" value="Unassembled WGS sequence"/>
</dbReference>
<name>A0A9D1NPL0_9FIRM</name>
<dbReference type="PANTHER" id="PTHR43707:SF1">
    <property type="entry name" value="HISTIDINE--TRNA LIGASE, MITOCHONDRIAL-RELATED"/>
    <property type="match status" value="1"/>
</dbReference>
<sequence length="353" mass="38653">MLTADTLNGGDLAILSLGELYKSRGYKRFKMSRFEEYDLYAQSKDFLAKEGIVTFTDPSGELMALKPDVTMSIIKNSKELDGVCEKLYYNENVYRIRSGRLLEITQAGLECMGDIDLYSSCEVISLALKSLERFGKRFAFDLSHTGIVFAVLNESSVSEQERSLLLPLIASKNLHEISSLLGGRAKKLERLLSIDPRPGIGLCELRELSDSPELYAAAGELSDICGALGEFEGLRLDFSVASELSYYNGVVFQGFVDGVPEKVLTGGRYDLLMRRMGKKGGALGFAINLSLLERMLDGDSPLDADILLVYGDSPAERVMAKVNELSGDGSRVMAASVMPKKGSFGRVVLLEGE</sequence>
<dbReference type="SUPFAM" id="SSF55681">
    <property type="entry name" value="Class II aaRS and biotin synthetases"/>
    <property type="match status" value="1"/>
</dbReference>
<reference evidence="2" key="1">
    <citation type="submission" date="2020-10" db="EMBL/GenBank/DDBJ databases">
        <authorList>
            <person name="Gilroy R."/>
        </authorList>
    </citation>
    <scope>NUCLEOTIDE SEQUENCE</scope>
    <source>
        <strain evidence="2">1370</strain>
    </source>
</reference>
<evidence type="ECO:0000259" key="1">
    <source>
        <dbReference type="Pfam" id="PF13393"/>
    </source>
</evidence>
<evidence type="ECO:0000313" key="2">
    <source>
        <dbReference type="EMBL" id="HIV10486.1"/>
    </source>
</evidence>
<dbReference type="PANTHER" id="PTHR43707">
    <property type="entry name" value="HISTIDYL-TRNA SYNTHETASE"/>
    <property type="match status" value="1"/>
</dbReference>
<dbReference type="GO" id="GO:0140096">
    <property type="term" value="F:catalytic activity, acting on a protein"/>
    <property type="evidence" value="ECO:0007669"/>
    <property type="project" value="UniProtKB-ARBA"/>
</dbReference>
<proteinExistence type="predicted"/>